<protein>
    <recommendedName>
        <fullName evidence="4">DUF2834 domain-containing protein</fullName>
    </recommendedName>
</protein>
<comment type="caution">
    <text evidence="2">The sequence shown here is derived from an EMBL/GenBank/DDBJ whole genome shotgun (WGS) entry which is preliminary data.</text>
</comment>
<keyword evidence="1" id="KW-0472">Membrane</keyword>
<dbReference type="AlphaFoldDB" id="A0A3D0WAW6"/>
<evidence type="ECO:0008006" key="4">
    <source>
        <dbReference type="Google" id="ProtNLM"/>
    </source>
</evidence>
<reference evidence="2 3" key="1">
    <citation type="journal article" date="2018" name="Nat. Biotechnol.">
        <title>A standardized bacterial taxonomy based on genome phylogeny substantially revises the tree of life.</title>
        <authorList>
            <person name="Parks D.H."/>
            <person name="Chuvochina M."/>
            <person name="Waite D.W."/>
            <person name="Rinke C."/>
            <person name="Skarshewski A."/>
            <person name="Chaumeil P.A."/>
            <person name="Hugenholtz P."/>
        </authorList>
    </citation>
    <scope>NUCLEOTIDE SEQUENCE [LARGE SCALE GENOMIC DNA]</scope>
    <source>
        <strain evidence="2">UBA9015</strain>
    </source>
</reference>
<dbReference type="Proteomes" id="UP000262699">
    <property type="component" value="Unassembled WGS sequence"/>
</dbReference>
<evidence type="ECO:0000313" key="3">
    <source>
        <dbReference type="Proteomes" id="UP000262699"/>
    </source>
</evidence>
<keyword evidence="1" id="KW-1133">Transmembrane helix</keyword>
<evidence type="ECO:0000256" key="1">
    <source>
        <dbReference type="SAM" id="Phobius"/>
    </source>
</evidence>
<feature type="transmembrane region" description="Helical" evidence="1">
    <location>
        <begin position="65"/>
        <end position="85"/>
    </location>
</feature>
<name>A0A3D0WAW6_9SPHN</name>
<dbReference type="EMBL" id="DOYJ01000092">
    <property type="protein sequence ID" value="HCB75134.1"/>
    <property type="molecule type" value="Genomic_DNA"/>
</dbReference>
<feature type="transmembrane region" description="Helical" evidence="1">
    <location>
        <begin position="32"/>
        <end position="53"/>
    </location>
</feature>
<keyword evidence="1" id="KW-0812">Transmembrane</keyword>
<gene>
    <name evidence="2" type="ORF">DEP91_03030</name>
</gene>
<accession>A0A3D0WAW6</accession>
<proteinExistence type="predicted"/>
<evidence type="ECO:0000313" key="2">
    <source>
        <dbReference type="EMBL" id="HCB75134.1"/>
    </source>
</evidence>
<feature type="transmembrane region" description="Helical" evidence="1">
    <location>
        <begin position="97"/>
        <end position="116"/>
    </location>
</feature>
<organism evidence="2 3">
    <name type="scientific">Sphingomonas bacterium</name>
    <dbReference type="NCBI Taxonomy" id="1895847"/>
    <lineage>
        <taxon>Bacteria</taxon>
        <taxon>Pseudomonadati</taxon>
        <taxon>Pseudomonadota</taxon>
        <taxon>Alphaproteobacteria</taxon>
        <taxon>Sphingomonadales</taxon>
        <taxon>Sphingomonadaceae</taxon>
        <taxon>Sphingomonas</taxon>
    </lineage>
</organism>
<sequence>MDTLYHILPIVAAVLFLSAAVAAVHRPTVNWVLPAITSLMFLTWSAHAIIVGGQTGFWVEHTRNAWGNQIWFDLLIGVAIAWTLLVPRAKAVGMRPWPWLALVAATGGIGLTAMVARCRYLESRAI</sequence>